<evidence type="ECO:0000256" key="4">
    <source>
        <dbReference type="ARBA" id="ARBA00022807"/>
    </source>
</evidence>
<keyword evidence="5" id="KW-0865">Zymogen</keyword>
<dbReference type="InterPro" id="IPR025661">
    <property type="entry name" value="Pept_asp_AS"/>
</dbReference>
<feature type="domain" description="Peptidase C1A papain C-terminal" evidence="7">
    <location>
        <begin position="1"/>
        <end position="204"/>
    </location>
</feature>
<dbReference type="PROSITE" id="PS00639">
    <property type="entry name" value="THIOL_PROTEASE_HIS"/>
    <property type="match status" value="2"/>
</dbReference>
<name>A0A9N7TV48_PLEPL</name>
<dbReference type="InterPro" id="IPR038765">
    <property type="entry name" value="Papain-like_cys_pep_sf"/>
</dbReference>
<dbReference type="Proteomes" id="UP001153269">
    <property type="component" value="Unassembled WGS sequence"/>
</dbReference>
<dbReference type="InterPro" id="IPR000169">
    <property type="entry name" value="Pept_cys_AS"/>
</dbReference>
<feature type="domain" description="Peptidase C1A papain C-terminal" evidence="7">
    <location>
        <begin position="338"/>
        <end position="552"/>
    </location>
</feature>
<evidence type="ECO:0000313" key="10">
    <source>
        <dbReference type="Proteomes" id="UP001153269"/>
    </source>
</evidence>
<dbReference type="InterPro" id="IPR039417">
    <property type="entry name" value="Peptidase_C1A_papain-like"/>
</dbReference>
<accession>A0A9N7TV48</accession>
<comment type="similarity">
    <text evidence="1">Belongs to the peptidase C1 family.</text>
</comment>
<protein>
    <recommendedName>
        <fullName evidence="11">Cathepsin S</fullName>
    </recommendedName>
</protein>
<evidence type="ECO:0008006" key="11">
    <source>
        <dbReference type="Google" id="ProtNLM"/>
    </source>
</evidence>
<proteinExistence type="inferred from homology"/>
<sequence length="553" mass="60500">MVTSVKNQGSCGSCWAFSTAGALEGQLAKQTGQLVDLSPQNLVDCVTENSGCGGGYMTNAFNYVQENGGIDSEEAYPYVGEEQSCRYNASGMAAQCKGFKEVPVGDEHALAVALFKVGPVSVGIDATQRGFQFYQRGVYFDRNCNKDDINHAVLAVGYGISSKGKKYWIIKNSWSDTWGNKGYILMARNRDNFCGIANLASYPIIAGKSLRSDATMKTQNKQGLMLASLLLVGLCVQAAAVLDGRLDVHWELWKKTHGKSYPDEVEDVRRRELWEKNLMLINMHNLEVSMGLHTYDLSMNFMGDLTTEEIMQSYATLVPPAHIQRAPSPFEGTSGVDLPDSVDWRRQGFVTSVKNQGSCGSCWAFSAAGALEGQLAKTRGKLVDLSPQNLVDCSSKYGNKGCNGGYMTQAFQYVIDNQGIDSEASYPYRGQDQQCRYSPSYRAANCSKFGVLPQGDEGALKQALATVGPISVGIDATRPNFRFWRSGVYNDPGCSQHVNHGVLAVGYGSQSGQDYWLVKNSWGTSFGEQGYIKMSRNKNDQCGIATYCSYPIM</sequence>
<keyword evidence="2" id="KW-0645">Protease</keyword>
<feature type="domain" description="Cathepsin propeptide inhibitor" evidence="8">
    <location>
        <begin position="250"/>
        <end position="310"/>
    </location>
</feature>
<evidence type="ECO:0000259" key="7">
    <source>
        <dbReference type="SMART" id="SM00645"/>
    </source>
</evidence>
<dbReference type="FunFam" id="3.90.70.10:FF:000006">
    <property type="entry name" value="Cathepsin S"/>
    <property type="match status" value="2"/>
</dbReference>
<evidence type="ECO:0000256" key="3">
    <source>
        <dbReference type="ARBA" id="ARBA00022801"/>
    </source>
</evidence>
<evidence type="ECO:0000256" key="6">
    <source>
        <dbReference type="ARBA" id="ARBA00023157"/>
    </source>
</evidence>
<dbReference type="CDD" id="cd02248">
    <property type="entry name" value="Peptidase_C1A"/>
    <property type="match status" value="2"/>
</dbReference>
<organism evidence="9 10">
    <name type="scientific">Pleuronectes platessa</name>
    <name type="common">European plaice</name>
    <dbReference type="NCBI Taxonomy" id="8262"/>
    <lineage>
        <taxon>Eukaryota</taxon>
        <taxon>Metazoa</taxon>
        <taxon>Chordata</taxon>
        <taxon>Craniata</taxon>
        <taxon>Vertebrata</taxon>
        <taxon>Euteleostomi</taxon>
        <taxon>Actinopterygii</taxon>
        <taxon>Neopterygii</taxon>
        <taxon>Teleostei</taxon>
        <taxon>Neoteleostei</taxon>
        <taxon>Acanthomorphata</taxon>
        <taxon>Carangaria</taxon>
        <taxon>Pleuronectiformes</taxon>
        <taxon>Pleuronectoidei</taxon>
        <taxon>Pleuronectidae</taxon>
        <taxon>Pleuronectes</taxon>
    </lineage>
</organism>
<dbReference type="InterPro" id="IPR013128">
    <property type="entry name" value="Peptidase_C1A"/>
</dbReference>
<dbReference type="PANTHER" id="PTHR12411">
    <property type="entry name" value="CYSTEINE PROTEASE FAMILY C1-RELATED"/>
    <property type="match status" value="1"/>
</dbReference>
<dbReference type="Pfam" id="PF08246">
    <property type="entry name" value="Inhibitor_I29"/>
    <property type="match status" value="1"/>
</dbReference>
<dbReference type="GO" id="GO:0006508">
    <property type="term" value="P:proteolysis"/>
    <property type="evidence" value="ECO:0007669"/>
    <property type="project" value="UniProtKB-KW"/>
</dbReference>
<dbReference type="GO" id="GO:0008234">
    <property type="term" value="F:cysteine-type peptidase activity"/>
    <property type="evidence" value="ECO:0007669"/>
    <property type="project" value="UniProtKB-KW"/>
</dbReference>
<comment type="caution">
    <text evidence="9">The sequence shown here is derived from an EMBL/GenBank/DDBJ whole genome shotgun (WGS) entry which is preliminary data.</text>
</comment>
<evidence type="ECO:0000256" key="1">
    <source>
        <dbReference type="ARBA" id="ARBA00008455"/>
    </source>
</evidence>
<evidence type="ECO:0000259" key="8">
    <source>
        <dbReference type="SMART" id="SM00848"/>
    </source>
</evidence>
<dbReference type="PROSITE" id="PS00640">
    <property type="entry name" value="THIOL_PROTEASE_ASN"/>
    <property type="match status" value="2"/>
</dbReference>
<dbReference type="PRINTS" id="PR00705">
    <property type="entry name" value="PAPAIN"/>
</dbReference>
<dbReference type="SMART" id="SM00645">
    <property type="entry name" value="Pept_C1"/>
    <property type="match status" value="2"/>
</dbReference>
<keyword evidence="3" id="KW-0378">Hydrolase</keyword>
<dbReference type="Pfam" id="PF00112">
    <property type="entry name" value="Peptidase_C1"/>
    <property type="match status" value="2"/>
</dbReference>
<dbReference type="Gene3D" id="3.90.70.10">
    <property type="entry name" value="Cysteine proteinases"/>
    <property type="match status" value="2"/>
</dbReference>
<dbReference type="InterPro" id="IPR000668">
    <property type="entry name" value="Peptidase_C1A_C"/>
</dbReference>
<reference evidence="9" key="1">
    <citation type="submission" date="2020-03" db="EMBL/GenBank/DDBJ databases">
        <authorList>
            <person name="Weist P."/>
        </authorList>
    </citation>
    <scope>NUCLEOTIDE SEQUENCE</scope>
</reference>
<gene>
    <name evidence="9" type="ORF">PLEPLA_LOCUS7541</name>
</gene>
<dbReference type="SUPFAM" id="SSF54001">
    <property type="entry name" value="Cysteine proteinases"/>
    <property type="match status" value="2"/>
</dbReference>
<keyword evidence="6" id="KW-1015">Disulfide bond</keyword>
<dbReference type="PROSITE" id="PS00139">
    <property type="entry name" value="THIOL_PROTEASE_CYS"/>
    <property type="match status" value="2"/>
</dbReference>
<dbReference type="EMBL" id="CADEAL010000403">
    <property type="protein sequence ID" value="CAB1419690.1"/>
    <property type="molecule type" value="Genomic_DNA"/>
</dbReference>
<dbReference type="AlphaFoldDB" id="A0A9N7TV48"/>
<keyword evidence="10" id="KW-1185">Reference proteome</keyword>
<evidence type="ECO:0000256" key="2">
    <source>
        <dbReference type="ARBA" id="ARBA00022670"/>
    </source>
</evidence>
<dbReference type="SMART" id="SM00848">
    <property type="entry name" value="Inhibitor_I29"/>
    <property type="match status" value="1"/>
</dbReference>
<dbReference type="InterPro" id="IPR025660">
    <property type="entry name" value="Pept_his_AS"/>
</dbReference>
<evidence type="ECO:0000256" key="5">
    <source>
        <dbReference type="ARBA" id="ARBA00023145"/>
    </source>
</evidence>
<dbReference type="InterPro" id="IPR013201">
    <property type="entry name" value="Prot_inhib_I29"/>
</dbReference>
<keyword evidence="4" id="KW-0788">Thiol protease</keyword>
<evidence type="ECO:0000313" key="9">
    <source>
        <dbReference type="EMBL" id="CAB1419690.1"/>
    </source>
</evidence>